<dbReference type="Proteomes" id="UP000467841">
    <property type="component" value="Unassembled WGS sequence"/>
</dbReference>
<dbReference type="PANTHER" id="PTHR24414">
    <property type="entry name" value="F-BOX/KELCH-REPEAT PROTEIN SKIP4"/>
    <property type="match status" value="1"/>
</dbReference>
<proteinExistence type="predicted"/>
<dbReference type="CDD" id="cd22152">
    <property type="entry name" value="F-box_AtAFR-like"/>
    <property type="match status" value="1"/>
</dbReference>
<dbReference type="AlphaFoldDB" id="A0A6D2KPN3"/>
<evidence type="ECO:0000313" key="3">
    <source>
        <dbReference type="EMBL" id="CAA7055271.1"/>
    </source>
</evidence>
<dbReference type="EMBL" id="CACVBM020001607">
    <property type="protein sequence ID" value="CAA7055271.1"/>
    <property type="molecule type" value="Genomic_DNA"/>
</dbReference>
<comment type="caution">
    <text evidence="3">The sequence shown here is derived from an EMBL/GenBank/DDBJ whole genome shotgun (WGS) entry which is preliminary data.</text>
</comment>
<dbReference type="PROSITE" id="PS50181">
    <property type="entry name" value="FBOX"/>
    <property type="match status" value="1"/>
</dbReference>
<dbReference type="Gene3D" id="1.20.1280.50">
    <property type="match status" value="1"/>
</dbReference>
<keyword evidence="4" id="KW-1185">Reference proteome</keyword>
<evidence type="ECO:0000256" key="1">
    <source>
        <dbReference type="SAM" id="MobiDB-lite"/>
    </source>
</evidence>
<dbReference type="OrthoDB" id="1027775at2759"/>
<reference evidence="3" key="1">
    <citation type="submission" date="2020-01" db="EMBL/GenBank/DDBJ databases">
        <authorList>
            <person name="Mishra B."/>
        </authorList>
    </citation>
    <scope>NUCLEOTIDE SEQUENCE [LARGE SCALE GENOMIC DNA]</scope>
</reference>
<gene>
    <name evidence="3" type="ORF">MERR_LOCUS42507</name>
</gene>
<dbReference type="InterPro" id="IPR036047">
    <property type="entry name" value="F-box-like_dom_sf"/>
</dbReference>
<evidence type="ECO:0000313" key="4">
    <source>
        <dbReference type="Proteomes" id="UP000467841"/>
    </source>
</evidence>
<dbReference type="SMART" id="SM00256">
    <property type="entry name" value="FBOX"/>
    <property type="match status" value="1"/>
</dbReference>
<name>A0A6D2KPN3_9BRAS</name>
<dbReference type="InterPro" id="IPR050354">
    <property type="entry name" value="F-box/kelch-repeat_ARATH"/>
</dbReference>
<feature type="domain" description="F-box" evidence="2">
    <location>
        <begin position="29"/>
        <end position="75"/>
    </location>
</feature>
<feature type="compositionally biased region" description="Basic residues" evidence="1">
    <location>
        <begin position="15"/>
        <end position="24"/>
    </location>
</feature>
<evidence type="ECO:0000259" key="2">
    <source>
        <dbReference type="PROSITE" id="PS50181"/>
    </source>
</evidence>
<dbReference type="PANTHER" id="PTHR24414:SF184">
    <property type="entry name" value="GALACTOSE OXIDASE_KELCH REPEAT SUPERFAMILY PROTEIN"/>
    <property type="match status" value="1"/>
</dbReference>
<dbReference type="SUPFAM" id="SSF81383">
    <property type="entry name" value="F-box domain"/>
    <property type="match status" value="1"/>
</dbReference>
<accession>A0A6D2KPN3</accession>
<organism evidence="3 4">
    <name type="scientific">Microthlaspi erraticum</name>
    <dbReference type="NCBI Taxonomy" id="1685480"/>
    <lineage>
        <taxon>Eukaryota</taxon>
        <taxon>Viridiplantae</taxon>
        <taxon>Streptophyta</taxon>
        <taxon>Embryophyta</taxon>
        <taxon>Tracheophyta</taxon>
        <taxon>Spermatophyta</taxon>
        <taxon>Magnoliopsida</taxon>
        <taxon>eudicotyledons</taxon>
        <taxon>Gunneridae</taxon>
        <taxon>Pentapetalae</taxon>
        <taxon>rosids</taxon>
        <taxon>malvids</taxon>
        <taxon>Brassicales</taxon>
        <taxon>Brassicaceae</taxon>
        <taxon>Coluteocarpeae</taxon>
        <taxon>Microthlaspi</taxon>
    </lineage>
</organism>
<dbReference type="Pfam" id="PF00646">
    <property type="entry name" value="F-box"/>
    <property type="match status" value="1"/>
</dbReference>
<feature type="region of interest" description="Disordered" evidence="1">
    <location>
        <begin position="1"/>
        <end position="31"/>
    </location>
</feature>
<protein>
    <recommendedName>
        <fullName evidence="2">F-box domain-containing protein</fullName>
    </recommendedName>
</protein>
<dbReference type="InterPro" id="IPR001810">
    <property type="entry name" value="F-box_dom"/>
</dbReference>
<sequence>MSSPARSSGEEPLIKKTRRRKKKNSTQQSTLISSLPDDLILSCFARISRLHYPAVSFVSKSFRSLLASPELYETRSLLGSAESCLYVCLNYYPEPNPTWFTLC</sequence>